<keyword evidence="6 7" id="KW-0472">Membrane</keyword>
<dbReference type="InterPro" id="IPR000515">
    <property type="entry name" value="MetI-like"/>
</dbReference>
<comment type="caution">
    <text evidence="9">The sequence shown here is derived from an EMBL/GenBank/DDBJ whole genome shotgun (WGS) entry which is preliminary data.</text>
</comment>
<evidence type="ECO:0000256" key="5">
    <source>
        <dbReference type="ARBA" id="ARBA00022989"/>
    </source>
</evidence>
<evidence type="ECO:0000256" key="7">
    <source>
        <dbReference type="RuleBase" id="RU363032"/>
    </source>
</evidence>
<dbReference type="InterPro" id="IPR035906">
    <property type="entry name" value="MetI-like_sf"/>
</dbReference>
<evidence type="ECO:0000313" key="10">
    <source>
        <dbReference type="Proteomes" id="UP001424441"/>
    </source>
</evidence>
<dbReference type="CDD" id="cd06261">
    <property type="entry name" value="TM_PBP2"/>
    <property type="match status" value="1"/>
</dbReference>
<sequence length="277" mass="31068">MPADPVMIAIRAWNLAATDETVAALRTQWGLDLPLWERYLVWLKGFVSGDWGRSFRTGEPVLTEFLRRLPVSLALGLSGLTLAILLAIPFGFFAALKPKGVIDRASRFLSIFVQTMPGFWLALILLWFFGVYFKILRPFSGSYSAYILPIIIISLHSLGVLTRVYRRDLLHTREQAYFTTALAKGLSIRQACWHHGHRSALYAMLSAVRSEAGWVIGSTATMEILFNLPGISQFLVQSISARDHMVLIAYVMVVALWMMVLNAIILTILSRLDPRAA</sequence>
<evidence type="ECO:0000256" key="1">
    <source>
        <dbReference type="ARBA" id="ARBA00004429"/>
    </source>
</evidence>
<proteinExistence type="inferred from homology"/>
<evidence type="ECO:0000256" key="3">
    <source>
        <dbReference type="ARBA" id="ARBA00022475"/>
    </source>
</evidence>
<dbReference type="Proteomes" id="UP001424441">
    <property type="component" value="Unassembled WGS sequence"/>
</dbReference>
<comment type="similarity">
    <text evidence="7">Belongs to the binding-protein-dependent transport system permease family.</text>
</comment>
<organism evidence="9 10">
    <name type="scientific">Paenochrobactrum glaciei</name>
    <dbReference type="NCBI Taxonomy" id="486407"/>
    <lineage>
        <taxon>Bacteria</taxon>
        <taxon>Pseudomonadati</taxon>
        <taxon>Pseudomonadota</taxon>
        <taxon>Alphaproteobacteria</taxon>
        <taxon>Hyphomicrobiales</taxon>
        <taxon>Brucellaceae</taxon>
        <taxon>Paenochrobactrum</taxon>
    </lineage>
</organism>
<evidence type="ECO:0000256" key="2">
    <source>
        <dbReference type="ARBA" id="ARBA00022448"/>
    </source>
</evidence>
<accession>A0ABP3RQG2</accession>
<evidence type="ECO:0000259" key="8">
    <source>
        <dbReference type="PROSITE" id="PS50928"/>
    </source>
</evidence>
<comment type="subcellular location">
    <subcellularLocation>
        <location evidence="1">Cell inner membrane</location>
        <topology evidence="1">Multi-pass membrane protein</topology>
    </subcellularLocation>
    <subcellularLocation>
        <location evidence="7">Cell membrane</location>
        <topology evidence="7">Multi-pass membrane protein</topology>
    </subcellularLocation>
</comment>
<keyword evidence="10" id="KW-1185">Reference proteome</keyword>
<gene>
    <name evidence="9" type="ORF">GCM10008943_29430</name>
</gene>
<reference evidence="10" key="1">
    <citation type="journal article" date="2019" name="Int. J. Syst. Evol. Microbiol.">
        <title>The Global Catalogue of Microorganisms (GCM) 10K type strain sequencing project: providing services to taxonomists for standard genome sequencing and annotation.</title>
        <authorList>
            <consortium name="The Broad Institute Genomics Platform"/>
            <consortium name="The Broad Institute Genome Sequencing Center for Infectious Disease"/>
            <person name="Wu L."/>
            <person name="Ma J."/>
        </authorList>
    </citation>
    <scope>NUCLEOTIDE SEQUENCE [LARGE SCALE GENOMIC DNA]</scope>
    <source>
        <strain evidence="10">JCM 15115</strain>
    </source>
</reference>
<dbReference type="SUPFAM" id="SSF161098">
    <property type="entry name" value="MetI-like"/>
    <property type="match status" value="1"/>
</dbReference>
<dbReference type="Pfam" id="PF00528">
    <property type="entry name" value="BPD_transp_1"/>
    <property type="match status" value="1"/>
</dbReference>
<dbReference type="Gene3D" id="1.10.3720.10">
    <property type="entry name" value="MetI-like"/>
    <property type="match status" value="1"/>
</dbReference>
<protein>
    <submittedName>
        <fullName evidence="9">ABC transporter permease</fullName>
    </submittedName>
</protein>
<dbReference type="EMBL" id="BAAADE010000009">
    <property type="protein sequence ID" value="GAA0612066.1"/>
    <property type="molecule type" value="Genomic_DNA"/>
</dbReference>
<evidence type="ECO:0000256" key="4">
    <source>
        <dbReference type="ARBA" id="ARBA00022692"/>
    </source>
</evidence>
<name>A0ABP3RQG2_9HYPH</name>
<feature type="transmembrane region" description="Helical" evidence="7">
    <location>
        <begin position="108"/>
        <end position="133"/>
    </location>
</feature>
<dbReference type="PROSITE" id="PS50928">
    <property type="entry name" value="ABC_TM1"/>
    <property type="match status" value="1"/>
</dbReference>
<feature type="transmembrane region" description="Helical" evidence="7">
    <location>
        <begin position="247"/>
        <end position="269"/>
    </location>
</feature>
<feature type="domain" description="ABC transmembrane type-1" evidence="8">
    <location>
        <begin position="69"/>
        <end position="269"/>
    </location>
</feature>
<dbReference type="PANTHER" id="PTHR43163:SF6">
    <property type="entry name" value="DIPEPTIDE TRANSPORT SYSTEM PERMEASE PROTEIN DPPB-RELATED"/>
    <property type="match status" value="1"/>
</dbReference>
<feature type="transmembrane region" description="Helical" evidence="7">
    <location>
        <begin position="145"/>
        <end position="165"/>
    </location>
</feature>
<evidence type="ECO:0000256" key="6">
    <source>
        <dbReference type="ARBA" id="ARBA00023136"/>
    </source>
</evidence>
<keyword evidence="5 7" id="KW-1133">Transmembrane helix</keyword>
<keyword evidence="4 7" id="KW-0812">Transmembrane</keyword>
<dbReference type="PANTHER" id="PTHR43163">
    <property type="entry name" value="DIPEPTIDE TRANSPORT SYSTEM PERMEASE PROTEIN DPPB-RELATED"/>
    <property type="match status" value="1"/>
</dbReference>
<evidence type="ECO:0000313" key="9">
    <source>
        <dbReference type="EMBL" id="GAA0612066.1"/>
    </source>
</evidence>
<feature type="transmembrane region" description="Helical" evidence="7">
    <location>
        <begin position="73"/>
        <end position="96"/>
    </location>
</feature>
<keyword evidence="3" id="KW-1003">Cell membrane</keyword>
<keyword evidence="2 7" id="KW-0813">Transport</keyword>